<dbReference type="EMBL" id="JAJAQI010000099">
    <property type="protein sequence ID" value="MCB4825449.1"/>
    <property type="molecule type" value="Genomic_DNA"/>
</dbReference>
<sequence length="79" mass="8332">MLTFGEIVATADQLIGVKAVWGRSTEPVMCFGSQGDAAKKDKGHFSLARWTAELAVDQPFLVTIGGGAQVAPELDGRVL</sequence>
<evidence type="ECO:0000313" key="1">
    <source>
        <dbReference type="EMBL" id="MCB4825449.1"/>
    </source>
</evidence>
<dbReference type="Proteomes" id="UP001139311">
    <property type="component" value="Unassembled WGS sequence"/>
</dbReference>
<name>A0A9X1IJS5_9PROT</name>
<organism evidence="1 2">
    <name type="scientific">Roseicella aerolata</name>
    <dbReference type="NCBI Taxonomy" id="2883479"/>
    <lineage>
        <taxon>Bacteria</taxon>
        <taxon>Pseudomonadati</taxon>
        <taxon>Pseudomonadota</taxon>
        <taxon>Alphaproteobacteria</taxon>
        <taxon>Acetobacterales</taxon>
        <taxon>Roseomonadaceae</taxon>
        <taxon>Roseicella</taxon>
    </lineage>
</organism>
<dbReference type="AlphaFoldDB" id="A0A9X1IJS5"/>
<evidence type="ECO:0000313" key="2">
    <source>
        <dbReference type="Proteomes" id="UP001139311"/>
    </source>
</evidence>
<accession>A0A9X1IJS5</accession>
<protein>
    <submittedName>
        <fullName evidence="1">Uncharacterized protein</fullName>
    </submittedName>
</protein>
<keyword evidence="2" id="KW-1185">Reference proteome</keyword>
<proteinExistence type="predicted"/>
<comment type="caution">
    <text evidence="1">The sequence shown here is derived from an EMBL/GenBank/DDBJ whole genome shotgun (WGS) entry which is preliminary data.</text>
</comment>
<reference evidence="1" key="1">
    <citation type="submission" date="2021-10" db="EMBL/GenBank/DDBJ databases">
        <title>Roseicella aerolatum sp. nov., isolated from aerosols of e-waste dismantling site.</title>
        <authorList>
            <person name="Qin T."/>
        </authorList>
    </citation>
    <scope>NUCLEOTIDE SEQUENCE</scope>
    <source>
        <strain evidence="1">GB24</strain>
    </source>
</reference>
<gene>
    <name evidence="1" type="ORF">LHA35_27445</name>
</gene>
<dbReference type="RefSeq" id="WP_226614367.1">
    <property type="nucleotide sequence ID" value="NZ_JAJAQI010000099.1"/>
</dbReference>